<comment type="caution">
    <text evidence="3">The sequence shown here is derived from an EMBL/GenBank/DDBJ whole genome shotgun (WGS) entry which is preliminary data.</text>
</comment>
<dbReference type="InterPro" id="IPR000792">
    <property type="entry name" value="Tscrpt_reg_LuxR_C"/>
</dbReference>
<dbReference type="Pfam" id="PF00196">
    <property type="entry name" value="GerE"/>
    <property type="match status" value="1"/>
</dbReference>
<dbReference type="InterPro" id="IPR016032">
    <property type="entry name" value="Sig_transdc_resp-reg_C-effctor"/>
</dbReference>
<keyword evidence="1" id="KW-0238">DNA-binding</keyword>
<name>A0A926VGV0_9CYAN</name>
<dbReference type="GO" id="GO:0006355">
    <property type="term" value="P:regulation of DNA-templated transcription"/>
    <property type="evidence" value="ECO:0007669"/>
    <property type="project" value="InterPro"/>
</dbReference>
<dbReference type="Gene3D" id="3.40.50.2300">
    <property type="match status" value="1"/>
</dbReference>
<reference evidence="3" key="1">
    <citation type="journal article" date="2015" name="ISME J.">
        <title>Draft Genome Sequence of Streptomyces incarnatus NRRL8089, which Produces the Nucleoside Antibiotic Sinefungin.</title>
        <authorList>
            <person name="Oshima K."/>
            <person name="Hattori M."/>
            <person name="Shimizu H."/>
            <person name="Fukuda K."/>
            <person name="Nemoto M."/>
            <person name="Inagaki K."/>
            <person name="Tamura T."/>
        </authorList>
    </citation>
    <scope>NUCLEOTIDE SEQUENCE</scope>
    <source>
        <strain evidence="3">FACHB-1375</strain>
    </source>
</reference>
<dbReference type="EMBL" id="JACJPW010000058">
    <property type="protein sequence ID" value="MBD2183557.1"/>
    <property type="molecule type" value="Genomic_DNA"/>
</dbReference>
<dbReference type="CDD" id="cd06170">
    <property type="entry name" value="LuxR_C_like"/>
    <property type="match status" value="1"/>
</dbReference>
<dbReference type="SMART" id="SM00421">
    <property type="entry name" value="HTH_LUXR"/>
    <property type="match status" value="1"/>
</dbReference>
<dbReference type="SUPFAM" id="SSF52172">
    <property type="entry name" value="CheY-like"/>
    <property type="match status" value="1"/>
</dbReference>
<organism evidence="3 4">
    <name type="scientific">Aerosakkonema funiforme FACHB-1375</name>
    <dbReference type="NCBI Taxonomy" id="2949571"/>
    <lineage>
        <taxon>Bacteria</taxon>
        <taxon>Bacillati</taxon>
        <taxon>Cyanobacteriota</taxon>
        <taxon>Cyanophyceae</taxon>
        <taxon>Oscillatoriophycideae</taxon>
        <taxon>Aerosakkonematales</taxon>
        <taxon>Aerosakkonemataceae</taxon>
        <taxon>Aerosakkonema</taxon>
    </lineage>
</organism>
<dbReference type="PRINTS" id="PR00038">
    <property type="entry name" value="HTHLUXR"/>
</dbReference>
<protein>
    <submittedName>
        <fullName evidence="3">Response regulator transcription factor</fullName>
    </submittedName>
</protein>
<feature type="domain" description="HTH luxR-type" evidence="2">
    <location>
        <begin position="136"/>
        <end position="201"/>
    </location>
</feature>
<evidence type="ECO:0000313" key="4">
    <source>
        <dbReference type="Proteomes" id="UP000641646"/>
    </source>
</evidence>
<dbReference type="PROSITE" id="PS00622">
    <property type="entry name" value="HTH_LUXR_1"/>
    <property type="match status" value="1"/>
</dbReference>
<dbReference type="PANTHER" id="PTHR43214">
    <property type="entry name" value="TWO-COMPONENT RESPONSE REGULATOR"/>
    <property type="match status" value="1"/>
</dbReference>
<dbReference type="PROSITE" id="PS50043">
    <property type="entry name" value="HTH_LUXR_2"/>
    <property type="match status" value="1"/>
</dbReference>
<evidence type="ECO:0000313" key="3">
    <source>
        <dbReference type="EMBL" id="MBD2183557.1"/>
    </source>
</evidence>
<dbReference type="GO" id="GO:0003677">
    <property type="term" value="F:DNA binding"/>
    <property type="evidence" value="ECO:0007669"/>
    <property type="project" value="UniProtKB-KW"/>
</dbReference>
<dbReference type="Proteomes" id="UP000641646">
    <property type="component" value="Unassembled WGS sequence"/>
</dbReference>
<keyword evidence="4" id="KW-1185">Reference proteome</keyword>
<sequence length="205" mass="22001">MTRVLLVANSTIMRAGLSALMANNSSLEVVGSVTNGEMLLKNEQLQPDVVLLVWDGEELIFDGEFQVSGMVVLVEDWQEVSIRNWLRNGVQGILPLQATGDEIVGAISAVALGLNVLHPDVIESLLSALPATAKERDNGKGILTSREVEVLGMLASGQGNKAIARRLHISEHTVKFHIASIFSKLDVSSRTEAVIKGAKDGLILL</sequence>
<evidence type="ECO:0000256" key="1">
    <source>
        <dbReference type="ARBA" id="ARBA00023125"/>
    </source>
</evidence>
<dbReference type="InterPro" id="IPR011006">
    <property type="entry name" value="CheY-like_superfamily"/>
</dbReference>
<accession>A0A926VGV0</accession>
<dbReference type="InterPro" id="IPR039420">
    <property type="entry name" value="WalR-like"/>
</dbReference>
<dbReference type="AlphaFoldDB" id="A0A926VGV0"/>
<gene>
    <name evidence="3" type="ORF">H6G03_21265</name>
</gene>
<evidence type="ECO:0000259" key="2">
    <source>
        <dbReference type="PROSITE" id="PS50043"/>
    </source>
</evidence>
<dbReference type="SUPFAM" id="SSF46894">
    <property type="entry name" value="C-terminal effector domain of the bipartite response regulators"/>
    <property type="match status" value="1"/>
</dbReference>
<proteinExistence type="predicted"/>
<reference evidence="3" key="2">
    <citation type="submission" date="2020-08" db="EMBL/GenBank/DDBJ databases">
        <authorList>
            <person name="Chen M."/>
            <person name="Teng W."/>
            <person name="Zhao L."/>
            <person name="Hu C."/>
            <person name="Zhou Y."/>
            <person name="Han B."/>
            <person name="Song L."/>
            <person name="Shu W."/>
        </authorList>
    </citation>
    <scope>NUCLEOTIDE SEQUENCE</scope>
    <source>
        <strain evidence="3">FACHB-1375</strain>
    </source>
</reference>